<organism evidence="2 3">
    <name type="scientific">Alkalibaculum sporogenes</name>
    <dbReference type="NCBI Taxonomy" id="2655001"/>
    <lineage>
        <taxon>Bacteria</taxon>
        <taxon>Bacillati</taxon>
        <taxon>Bacillota</taxon>
        <taxon>Clostridia</taxon>
        <taxon>Eubacteriales</taxon>
        <taxon>Eubacteriaceae</taxon>
        <taxon>Alkalibaculum</taxon>
    </lineage>
</organism>
<dbReference type="EMBL" id="WHNX01000008">
    <property type="protein sequence ID" value="MPW25511.1"/>
    <property type="molecule type" value="Genomic_DNA"/>
</dbReference>
<comment type="caution">
    <text evidence="2">The sequence shown here is derived from an EMBL/GenBank/DDBJ whole genome shotgun (WGS) entry which is preliminary data.</text>
</comment>
<dbReference type="Pfam" id="PF13175">
    <property type="entry name" value="AAA_15"/>
    <property type="match status" value="1"/>
</dbReference>
<dbReference type="PANTHER" id="PTHR43581">
    <property type="entry name" value="ATP/GTP PHOSPHATASE"/>
    <property type="match status" value="1"/>
</dbReference>
<dbReference type="InterPro" id="IPR027417">
    <property type="entry name" value="P-loop_NTPase"/>
</dbReference>
<dbReference type="AlphaFoldDB" id="A0A6A7K863"/>
<keyword evidence="3" id="KW-1185">Reference proteome</keyword>
<gene>
    <name evidence="2" type="ORF">GC105_06890</name>
</gene>
<feature type="domain" description="Endonuclease GajA/Old nuclease/RecF-like AAA" evidence="1">
    <location>
        <begin position="7"/>
        <end position="425"/>
    </location>
</feature>
<dbReference type="Gene3D" id="3.40.50.300">
    <property type="entry name" value="P-loop containing nucleotide triphosphate hydrolases"/>
    <property type="match status" value="2"/>
</dbReference>
<protein>
    <submittedName>
        <fullName evidence="2">AAA family ATPase</fullName>
    </submittedName>
</protein>
<reference evidence="2 3" key="1">
    <citation type="submission" date="2019-10" db="EMBL/GenBank/DDBJ databases">
        <title>Alkalibaculum tamaniensis sp.nov., a new alkaliphilic acetogen, isolated on methoxylated aromatics from a mud volcano.</title>
        <authorList>
            <person name="Khomyakova M.A."/>
            <person name="Merkel A.Y."/>
            <person name="Bonch-Osmolovskaya E.A."/>
            <person name="Slobodkin A.I."/>
        </authorList>
    </citation>
    <scope>NUCLEOTIDE SEQUENCE [LARGE SCALE GENOMIC DNA]</scope>
    <source>
        <strain evidence="2 3">M08DMB</strain>
    </source>
</reference>
<dbReference type="InterPro" id="IPR041685">
    <property type="entry name" value="AAA_GajA/Old/RecF-like"/>
</dbReference>
<evidence type="ECO:0000313" key="2">
    <source>
        <dbReference type="EMBL" id="MPW25511.1"/>
    </source>
</evidence>
<sequence>MADVRLKLFEIKNLFNQIDVKLPFEDNVNIFLGENGMGKTTVLNCLYYTLIGEIEKMNSIIFDEITVVFDNDEKLSITHDDIIAFVEEYERESPLYRRRKLRFDSIFSSKEILDLKENNINIKKYYTKISEIYNVPVAYARNEFDKYIFNKFYTSGHGSYENVVEFNKRITEIISDKVLYFPTYRRIEEDITKLGIDLEKTNVKDKLIQFGMSDVETTIENILATIKSAAITGFTKMTGILLKQYLHEDVLTDEDYIIDHEKLSIALARIGDEIDKADKNEIKELVKKSEIYNNKYLLNLIKNLISSYEKQNQYDERVRKFVEVCNSYFSKNKKYIYDESNLELGIYRDNSKNEISIHNLSSGEKQVISIFSKLYLSLNTDESCIILFDEPELSLSIKWQETFLPDIIRSERCKLLVAVTHSPFIFDNEYDDLAKDMGNYILEKRIEE</sequence>
<evidence type="ECO:0000259" key="1">
    <source>
        <dbReference type="Pfam" id="PF13175"/>
    </source>
</evidence>
<dbReference type="PANTHER" id="PTHR43581:SF2">
    <property type="entry name" value="EXCINUCLEASE ATPASE SUBUNIT"/>
    <property type="match status" value="1"/>
</dbReference>
<evidence type="ECO:0000313" key="3">
    <source>
        <dbReference type="Proteomes" id="UP000440004"/>
    </source>
</evidence>
<dbReference type="SUPFAM" id="SSF52540">
    <property type="entry name" value="P-loop containing nucleoside triphosphate hydrolases"/>
    <property type="match status" value="1"/>
</dbReference>
<accession>A0A6A7K863</accession>
<dbReference type="InterPro" id="IPR051396">
    <property type="entry name" value="Bact_Antivir_Def_Nuclease"/>
</dbReference>
<proteinExistence type="predicted"/>
<name>A0A6A7K863_9FIRM</name>
<dbReference type="Proteomes" id="UP000440004">
    <property type="component" value="Unassembled WGS sequence"/>
</dbReference>